<organism evidence="1 2">
    <name type="scientific">Gandjariella thermophila</name>
    <dbReference type="NCBI Taxonomy" id="1931992"/>
    <lineage>
        <taxon>Bacteria</taxon>
        <taxon>Bacillati</taxon>
        <taxon>Actinomycetota</taxon>
        <taxon>Actinomycetes</taxon>
        <taxon>Pseudonocardiales</taxon>
        <taxon>Pseudonocardiaceae</taxon>
        <taxon>Gandjariella</taxon>
    </lineage>
</organism>
<dbReference type="EMBL" id="BJFL01000058">
    <property type="protein sequence ID" value="GDY33809.1"/>
    <property type="molecule type" value="Genomic_DNA"/>
</dbReference>
<sequence length="48" mass="5112">MLVRDLIAQRGAEILEHLPAWLATEGCSLGIGTPVVIADTVALIAKWV</sequence>
<comment type="caution">
    <text evidence="1">The sequence shown here is derived from an EMBL/GenBank/DDBJ whole genome shotgun (WGS) entry which is preliminary data.</text>
</comment>
<protein>
    <submittedName>
        <fullName evidence="1">Uncharacterized protein</fullName>
    </submittedName>
</protein>
<accession>A0A4D4JHR0</accession>
<gene>
    <name evidence="1" type="ORF">GTS_54420</name>
</gene>
<evidence type="ECO:0000313" key="1">
    <source>
        <dbReference type="EMBL" id="GDY33809.1"/>
    </source>
</evidence>
<dbReference type="Proteomes" id="UP000298860">
    <property type="component" value="Unassembled WGS sequence"/>
</dbReference>
<reference evidence="2" key="1">
    <citation type="submission" date="2019-04" db="EMBL/GenBank/DDBJ databases">
        <title>Draft genome sequence of Pseudonocardiaceae bacterium SL3-2-4.</title>
        <authorList>
            <person name="Ningsih F."/>
            <person name="Yokota A."/>
            <person name="Sakai Y."/>
            <person name="Nanatani K."/>
            <person name="Yabe S."/>
            <person name="Oetari A."/>
            <person name="Sjamsuridzal W."/>
        </authorList>
    </citation>
    <scope>NUCLEOTIDE SEQUENCE [LARGE SCALE GENOMIC DNA]</scope>
    <source>
        <strain evidence="2">SL3-2-4</strain>
    </source>
</reference>
<name>A0A4D4JHR0_9PSEU</name>
<proteinExistence type="predicted"/>
<dbReference type="AlphaFoldDB" id="A0A4D4JHR0"/>
<keyword evidence="2" id="KW-1185">Reference proteome</keyword>
<evidence type="ECO:0000313" key="2">
    <source>
        <dbReference type="Proteomes" id="UP000298860"/>
    </source>
</evidence>